<feature type="compositionally biased region" description="Low complexity" evidence="1">
    <location>
        <begin position="911"/>
        <end position="928"/>
    </location>
</feature>
<feature type="compositionally biased region" description="Acidic residues" evidence="1">
    <location>
        <begin position="1002"/>
        <end position="1011"/>
    </location>
</feature>
<feature type="compositionally biased region" description="Low complexity" evidence="1">
    <location>
        <begin position="2697"/>
        <end position="2706"/>
    </location>
</feature>
<protein>
    <submittedName>
        <fullName evidence="2">Uncharacterized protein</fullName>
    </submittedName>
</protein>
<feature type="region of interest" description="Disordered" evidence="1">
    <location>
        <begin position="518"/>
        <end position="538"/>
    </location>
</feature>
<evidence type="ECO:0000256" key="1">
    <source>
        <dbReference type="SAM" id="MobiDB-lite"/>
    </source>
</evidence>
<evidence type="ECO:0000313" key="3">
    <source>
        <dbReference type="Proteomes" id="UP001054857"/>
    </source>
</evidence>
<feature type="compositionally biased region" description="Polar residues" evidence="1">
    <location>
        <begin position="1310"/>
        <end position="1321"/>
    </location>
</feature>
<feature type="region of interest" description="Disordered" evidence="1">
    <location>
        <begin position="2631"/>
        <end position="2903"/>
    </location>
</feature>
<feature type="region of interest" description="Disordered" evidence="1">
    <location>
        <begin position="1306"/>
        <end position="1325"/>
    </location>
</feature>
<feature type="compositionally biased region" description="Low complexity" evidence="1">
    <location>
        <begin position="2631"/>
        <end position="2640"/>
    </location>
</feature>
<dbReference type="EMBL" id="BMAR01000016">
    <property type="protein sequence ID" value="GFR47002.1"/>
    <property type="molecule type" value="Genomic_DNA"/>
</dbReference>
<organism evidence="2 3">
    <name type="scientific">Astrephomene gubernaculifera</name>
    <dbReference type="NCBI Taxonomy" id="47775"/>
    <lineage>
        <taxon>Eukaryota</taxon>
        <taxon>Viridiplantae</taxon>
        <taxon>Chlorophyta</taxon>
        <taxon>core chlorophytes</taxon>
        <taxon>Chlorophyceae</taxon>
        <taxon>CS clade</taxon>
        <taxon>Chlamydomonadales</taxon>
        <taxon>Astrephomenaceae</taxon>
        <taxon>Astrephomene</taxon>
    </lineage>
</organism>
<dbReference type="PANTHER" id="PTHR45725">
    <property type="entry name" value="FORMIN HOMOLOGY 2 FAMILY MEMBER"/>
    <property type="match status" value="1"/>
</dbReference>
<feature type="region of interest" description="Disordered" evidence="1">
    <location>
        <begin position="424"/>
        <end position="445"/>
    </location>
</feature>
<comment type="caution">
    <text evidence="2">The sequence shown here is derived from an EMBL/GenBank/DDBJ whole genome shotgun (WGS) entry which is preliminary data.</text>
</comment>
<feature type="region of interest" description="Disordered" evidence="1">
    <location>
        <begin position="875"/>
        <end position="928"/>
    </location>
</feature>
<keyword evidence="3" id="KW-1185">Reference proteome</keyword>
<name>A0AAD3HN98_9CHLO</name>
<feature type="compositionally biased region" description="Low complexity" evidence="1">
    <location>
        <begin position="2714"/>
        <end position="2731"/>
    </location>
</feature>
<feature type="compositionally biased region" description="Polar residues" evidence="1">
    <location>
        <begin position="527"/>
        <end position="538"/>
    </location>
</feature>
<gene>
    <name evidence="2" type="ORF">Agub_g8685</name>
</gene>
<feature type="compositionally biased region" description="Gly residues" evidence="1">
    <location>
        <begin position="901"/>
        <end position="910"/>
    </location>
</feature>
<sequence>MASTLVQMDGLNEMDANQYTDIAASEACAHEDIPAGEDVEYAPVAPMHPLAVATRQLEILQHHLFLAGSAGSVQTHSNDECQPASSNDTGPYCRLACDVLSCAVSACELWRDSLLQHGPLPAANPTQELSTMELSRLMSSLLASMHILDCLKDTKQSLRTALMSVTAQEGDEQQLLVAVQDFFGMPAACVVLLRDLLLEDASTLTSAKHALLGLLQRQLVTVETLHASQDSATAAGDRSGTVKRSSFKSKLGLSSGSGHGGAGAAGAGLGGAGSGASIAARSGARIGLSLLVYLYCCVDTAEQEQQATVNAQTGGAAADTATSKAAAAATYKILRSCVSVLRSTPVVPGYGDVPVDLLRPLQGLSQLTCGPPWESGVGGSMYLHAAAAEERYNLSSVSVAAARDYGRLVEDLLSLKLQHEALTSSSSASSANNSSNRPASNPATPTAVAAVVPASKNPNSQPATHGSGSTQAITQAAGGLAGRAVQLLQDWQAAVLLLDAFRTWQRQQRLQRLEEERAAMGGEERAQSTGGSDVASSTLMGPLPRSAFTATDLPDVVRMVSYIKGLYGILNDNMTWLEPLLKAHCVSHLRQLATSVMVPVSVVAQGVAGGEAAGAKASATGGMTAAAAAAMLADHRFASQQQLMPPHQQQQYARALGPQSAREAYPTSAPSSARAIAPGLAFGTSHSNNNNNSTGLHPLSGPLQSASPRVGSASGDVNSLDAITTTNNSGNHHHPHNTALGLGRIWKGKASSHGRHHSTITAAVASGANNNTATQDVLGLGLRPPPVSAPPAVAFALPAESALTGTMMSQRTTEDSADTCNLIASITADAADWPPSKSPADVRTTNDPYTRLREWFANGNQQSGNDIEVDRNAPLQAVPEGPTPRSDVAATSASMSHRMQGGSGGAGAVGGDALSPSVHHHGSCSPSGGCMSGTLPKSRDMQAMLLNTGGGACTEVTEDGVECTVSSVSDTANGMGGLDISARDATLDGHEDEEELYRQHEEDEEEGDVTEDQERAEGGRGMAAAGGSTMKSGLARVSREQPGSASKRRWAGSVTGSEINWPEMPLASWLAGSNTTTPKAGANAGSVTQAAAVLARVTPPAAISTNPLYVYPSAAEEAVAEQERATVAILIASEGGSMGTALTGADQAALAVAAASTAAPPSMNGDNVDGHQTPSVYMDEMGCSIDMGAGGMHQFYPAVPDQHLIQQQQQQQEQSHVQMYGLEGGSPVAGDLGNGVSAQLEPAGALAATTDHLMQPDVMMNNAAAAVAAPQPVSSADVIQQQQQPADGKQKRSSTFSRFKKLFGKRDKASSGTAMQQQQPSAGVHGATNAATLDDTANHDLGLDALYGTEYPSALVGGGFGILPATYLAFQPDLAPSLGAAPPMGGAADHAALPFMMPGMLPSLYTAPASPGAAFHNHHPGLHGATHAQLPAGFRQSMASSDWAGLVSEAAAHDGAIAMVSVEPAVDLPATAPFVHQALQSQGSVGEPEPELTLMAGTALDSEHQQQQHQHSASLSMSLPQQMQSARTPRAGDVAGEATLAGGVAAMGPAAGPTGGKVGGGLGGLLGGGAAAFLDVVCKAREQNSCMRLKQLASEMQVCLVSAGFTSGLEAAAAAGVPGSQAHGAPGAAGRKGGFGAISRKAGLKRLVVSLKGKSGGRASSDTGGSDAAAGQALEAAWDAAGSEFVGLDRQGAARLRNVAELMANEIEKMVGNRRSRGKSTKDGPSLVQLLALFAEIRSFLNSDLPSLEPLLAFRSHLASASDLSALLLLDPSRPYAGSVDGRLAADSRGSVPWELASKGVLGQGLGQGQGQLQVAGAAAASKAPELPLTAALTALALFHDVTEAVQAQQASCTASGYPEPPMAERMVLLFRRQARWCLNNLVHSAARSVWATFKAQAIRWELGMQVPSGAADVAPSTAALQGFFQHAREDSAVLQLQQLTGYGTEPRLPPELSITDMLSAAVEDLVRQAACRTASLLLGSDMTALVAVKQQLDVLSLAVSRLRRDLPNIRPWSDTWLAALAARAASAPTCTAIAEAAAATAASVVQGCGINGAGVHVTVEEILLTHVCSPGVLRALSMWSYDMIAVRFRHTKHTKSYWDGLTGVANKAEAAVHHRDGADATLESAAAAVMAAAGLLGPSSSSRRGSKDGGRSSSGGSGAGAAGPLEWPEFGREHVVAMHGLLGLSGVGRWVAALRRHASELLSDAAPLLRRVHELYDSSVAGPRGPGLRGTGGASGYLQLQQRWLRDRGHSEMLVSANRALQALGNTVAVVALTDSVLAELCVGRVPHLLPLTATAMQADQQAHSVLKAMAQSEPVNPMLGKSSGAQNAASVPPPPPGTGLAGMLLGQPLPPGLVSAEQPAVQAAALVQERLQEQLPPTFGLPGLWRALHEVIHPAAAAAEISSSSSLTSLSRTQQQQQQSRQQQQQLLLQEQQPFSSDRLWSVLQVQLSCLSSEEQSVHAANVGDGVYVSAAAMVQLAAGAAVAPGSVLPGDTMTILQQAAALEELKAELAAATGSSGGALAAATPAQAAAAATAQATLEQLKMWAARAQSVRAAWDRAVQLTVGAGTAAAKLAAERRANRSEPAKRALELPPLTTRTAVPWVTLSQQMAAVGAALLMRVAAAAAAAPQQQQQAPQAPRSGTLHPPSMGVGLGGAGSGSRLHAAPPLGRPSSQIGQPLPSAPQGRNAPPRPPQPQQHQAPGASATPTPVNPSAPAAPGGSSAAASAAAAQQRSSVNGPVPLVRTGSGSGPNSFSGPISTAPAPAAAPATAAPAPAAAAPVGAAPTAPAAASQGPVAAAAPASGSSRRSAGVPDAMTLQQQQQQQQRQQPLQQQQPQPQQQHPTPQHPPHPNPQQTHPQQQHQALQPHQQPLHPHQQTLQQLRAASQVLLKASPRAEGGAPGVPMVATTGPYGAYGTFGVVPAGSTAAQSRSHAGSSLAEWGHME</sequence>
<feature type="region of interest" description="Disordered" evidence="1">
    <location>
        <begin position="1275"/>
        <end position="1295"/>
    </location>
</feature>
<evidence type="ECO:0000313" key="2">
    <source>
        <dbReference type="EMBL" id="GFR47002.1"/>
    </source>
</evidence>
<feature type="compositionally biased region" description="Low complexity" evidence="1">
    <location>
        <begin position="1275"/>
        <end position="1284"/>
    </location>
</feature>
<dbReference type="InterPro" id="IPR051425">
    <property type="entry name" value="Formin_Homology"/>
</dbReference>
<proteinExistence type="predicted"/>
<feature type="region of interest" description="Disordered" evidence="1">
    <location>
        <begin position="680"/>
        <end position="714"/>
    </location>
</feature>
<feature type="region of interest" description="Disordered" evidence="1">
    <location>
        <begin position="975"/>
        <end position="1051"/>
    </location>
</feature>
<reference evidence="2 3" key="1">
    <citation type="journal article" date="2021" name="Sci. Rep.">
        <title>Genome sequencing of the multicellular alga Astrephomene provides insights into convergent evolution of germ-soma differentiation.</title>
        <authorList>
            <person name="Yamashita S."/>
            <person name="Yamamoto K."/>
            <person name="Matsuzaki R."/>
            <person name="Suzuki S."/>
            <person name="Yamaguchi H."/>
            <person name="Hirooka S."/>
            <person name="Minakuchi Y."/>
            <person name="Miyagishima S."/>
            <person name="Kawachi M."/>
            <person name="Toyoda A."/>
            <person name="Nozaki H."/>
        </authorList>
    </citation>
    <scope>NUCLEOTIDE SEQUENCE [LARGE SCALE GENOMIC DNA]</scope>
    <source>
        <strain evidence="2 3">NIES-4017</strain>
    </source>
</reference>
<feature type="region of interest" description="Disordered" evidence="1">
    <location>
        <begin position="2139"/>
        <end position="2165"/>
    </location>
</feature>
<feature type="compositionally biased region" description="Low complexity" evidence="1">
    <location>
        <begin position="2854"/>
        <end position="2883"/>
    </location>
</feature>
<feature type="compositionally biased region" description="Low complexity" evidence="1">
    <location>
        <begin position="2751"/>
        <end position="2845"/>
    </location>
</feature>
<accession>A0AAD3HN98</accession>
<dbReference type="PANTHER" id="PTHR45725:SF18">
    <property type="entry name" value="ORC1-LIKE AAA ATPASE DOMAIN-CONTAINING PROTEIN"/>
    <property type="match status" value="1"/>
</dbReference>
<feature type="compositionally biased region" description="Gly residues" evidence="1">
    <location>
        <begin position="2153"/>
        <end position="2162"/>
    </location>
</feature>
<dbReference type="Proteomes" id="UP001054857">
    <property type="component" value="Unassembled WGS sequence"/>
</dbReference>